<name>A0AA85C228_9TREM</name>
<dbReference type="PANTHER" id="PTHR14918:SF3">
    <property type="entry name" value="KICSTOR COMPLEX PROTEIN SZT2"/>
    <property type="match status" value="1"/>
</dbReference>
<dbReference type="WBParaSite" id="SMTH1_9850.1">
    <property type="protein sequence ID" value="SMTH1_9850.1"/>
    <property type="gene ID" value="SMTH1_9850"/>
</dbReference>
<organism evidence="1 2">
    <name type="scientific">Schistosoma mattheei</name>
    <dbReference type="NCBI Taxonomy" id="31246"/>
    <lineage>
        <taxon>Eukaryota</taxon>
        <taxon>Metazoa</taxon>
        <taxon>Spiralia</taxon>
        <taxon>Lophotrochozoa</taxon>
        <taxon>Platyhelminthes</taxon>
        <taxon>Trematoda</taxon>
        <taxon>Digenea</taxon>
        <taxon>Strigeidida</taxon>
        <taxon>Schistosomatoidea</taxon>
        <taxon>Schistosomatidae</taxon>
        <taxon>Schistosoma</taxon>
    </lineage>
</organism>
<reference evidence="2" key="1">
    <citation type="submission" date="2023-11" db="UniProtKB">
        <authorList>
            <consortium name="WormBaseParasite"/>
        </authorList>
    </citation>
    <scope>IDENTIFICATION</scope>
</reference>
<dbReference type="InterPro" id="IPR033228">
    <property type="entry name" value="SZT2"/>
</dbReference>
<sequence>MFSRLPLPIQMITLNDLLLAHVYEFNRDPFVRKVPDSFANRLYPVFVMKNNLQGDLVATPILQDLQPTNNPDYLSILRFIDYWRLFIDIDLVQCYRWMDLHHIFLLLEYDSPLPPNLHFPPSDKRDASPLSCRQALFRVHTLLSQWSSFVCSKIVPI</sequence>
<accession>A0AA85C228</accession>
<dbReference type="PANTHER" id="PTHR14918">
    <property type="entry name" value="KICSTOR COMPLEX PROTEIN SZT2"/>
    <property type="match status" value="1"/>
</dbReference>
<protein>
    <submittedName>
        <fullName evidence="2">Uncharacterized protein</fullName>
    </submittedName>
</protein>
<evidence type="ECO:0000313" key="1">
    <source>
        <dbReference type="Proteomes" id="UP000050791"/>
    </source>
</evidence>
<dbReference type="AlphaFoldDB" id="A0AA85C228"/>
<proteinExistence type="predicted"/>
<dbReference type="Proteomes" id="UP000050791">
    <property type="component" value="Unassembled WGS sequence"/>
</dbReference>
<dbReference type="GO" id="GO:0005777">
    <property type="term" value="C:peroxisome"/>
    <property type="evidence" value="ECO:0007669"/>
    <property type="project" value="InterPro"/>
</dbReference>
<evidence type="ECO:0000313" key="2">
    <source>
        <dbReference type="WBParaSite" id="SMTH1_9850.1"/>
    </source>
</evidence>